<organism evidence="5 6">
    <name type="scientific">Aspergillus parasiticus (strain ATCC 56775 / NRRL 5862 / SRRC 143 / SU-1)</name>
    <dbReference type="NCBI Taxonomy" id="1403190"/>
    <lineage>
        <taxon>Eukaryota</taxon>
        <taxon>Fungi</taxon>
        <taxon>Dikarya</taxon>
        <taxon>Ascomycota</taxon>
        <taxon>Pezizomycotina</taxon>
        <taxon>Eurotiomycetes</taxon>
        <taxon>Eurotiomycetidae</taxon>
        <taxon>Eurotiales</taxon>
        <taxon>Aspergillaceae</taxon>
        <taxon>Aspergillus</taxon>
        <taxon>Aspergillus subgen. Circumdati</taxon>
    </lineage>
</organism>
<gene>
    <name evidence="5" type="ORF">P875_00095473</name>
</gene>
<name>A0A0F0I594_ASPPU</name>
<feature type="chain" id="PRO_5002443098" evidence="4">
    <location>
        <begin position="19"/>
        <end position="896"/>
    </location>
</feature>
<dbReference type="InterPro" id="IPR007216">
    <property type="entry name" value="CNOT9"/>
</dbReference>
<evidence type="ECO:0000313" key="6">
    <source>
        <dbReference type="Proteomes" id="UP000033540"/>
    </source>
</evidence>
<dbReference type="PANTHER" id="PTHR12262">
    <property type="entry name" value="CCR4-NOT TRANSCRIPTION COMPLEX SUBUNIT 9"/>
    <property type="match status" value="1"/>
</dbReference>
<dbReference type="SUPFAM" id="SSF48371">
    <property type="entry name" value="ARM repeat"/>
    <property type="match status" value="1"/>
</dbReference>
<feature type="transmembrane region" description="Helical" evidence="3">
    <location>
        <begin position="512"/>
        <end position="531"/>
    </location>
</feature>
<keyword evidence="3" id="KW-0812">Transmembrane</keyword>
<dbReference type="FunFam" id="1.25.10.10:FF:000014">
    <property type="entry name" value="Cell differentiation protein RCD1"/>
    <property type="match status" value="1"/>
</dbReference>
<keyword evidence="3" id="KW-0472">Membrane</keyword>
<accession>A0A0F0I594</accession>
<feature type="region of interest" description="Disordered" evidence="2">
    <location>
        <begin position="478"/>
        <end position="509"/>
    </location>
</feature>
<dbReference type="AlphaFoldDB" id="A0A0F0I594"/>
<comment type="similarity">
    <text evidence="1">Belongs to the CNOT9 family.</text>
</comment>
<dbReference type="InterPro" id="IPR011989">
    <property type="entry name" value="ARM-like"/>
</dbReference>
<proteinExistence type="inferred from homology"/>
<dbReference type="Gene3D" id="1.25.10.10">
    <property type="entry name" value="Leucine-rich Repeat Variant"/>
    <property type="match status" value="1"/>
</dbReference>
<dbReference type="GO" id="GO:0030014">
    <property type="term" value="C:CCR4-NOT complex"/>
    <property type="evidence" value="ECO:0007669"/>
    <property type="project" value="InterPro"/>
</dbReference>
<evidence type="ECO:0000256" key="2">
    <source>
        <dbReference type="SAM" id="MobiDB-lite"/>
    </source>
</evidence>
<dbReference type="Pfam" id="PF04078">
    <property type="entry name" value="Rcd1"/>
    <property type="match status" value="1"/>
</dbReference>
<dbReference type="OrthoDB" id="1183224at2759"/>
<reference evidence="5 6" key="1">
    <citation type="submission" date="2015-02" db="EMBL/GenBank/DDBJ databases">
        <title>Draft genome sequence of Aspergillus parasiticus SU-1.</title>
        <authorList>
            <person name="Yu J."/>
            <person name="Fedorova N."/>
            <person name="Yin Y."/>
            <person name="Losada L."/>
            <person name="Zafar N."/>
            <person name="Taujale R."/>
            <person name="Ehrlich K.C."/>
            <person name="Bhatnagar D."/>
            <person name="Cleveland T.E."/>
            <person name="Bennett J.W."/>
            <person name="Nierman W.C."/>
        </authorList>
    </citation>
    <scope>NUCLEOTIDE SEQUENCE [LARGE SCALE GENOMIC DNA]</scope>
    <source>
        <strain evidence="6">ATCC 56775 / NRRL 5862 / SRRC 143 / SU-1</strain>
    </source>
</reference>
<keyword evidence="3" id="KW-1133">Transmembrane helix</keyword>
<feature type="compositionally biased region" description="Basic and acidic residues" evidence="2">
    <location>
        <begin position="478"/>
        <end position="491"/>
    </location>
</feature>
<evidence type="ECO:0000256" key="3">
    <source>
        <dbReference type="SAM" id="Phobius"/>
    </source>
</evidence>
<keyword evidence="4" id="KW-0732">Signal</keyword>
<dbReference type="GO" id="GO:0006402">
    <property type="term" value="P:mRNA catabolic process"/>
    <property type="evidence" value="ECO:0007669"/>
    <property type="project" value="InterPro"/>
</dbReference>
<evidence type="ECO:0000256" key="4">
    <source>
        <dbReference type="SAM" id="SignalP"/>
    </source>
</evidence>
<feature type="signal peptide" evidence="4">
    <location>
        <begin position="1"/>
        <end position="18"/>
    </location>
</feature>
<dbReference type="STRING" id="1403190.A0A0F0I594"/>
<protein>
    <submittedName>
        <fullName evidence="5">Cell differentiation family Rcd1-like protein</fullName>
    </submittedName>
</protein>
<dbReference type="EMBL" id="JZEE01000623">
    <property type="protein sequence ID" value="KJK62356.1"/>
    <property type="molecule type" value="Genomic_DNA"/>
</dbReference>
<comment type="caution">
    <text evidence="5">The sequence shown here is derived from an EMBL/GenBank/DDBJ whole genome shotgun (WGS) entry which is preliminary data.</text>
</comment>
<dbReference type="InterPro" id="IPR016024">
    <property type="entry name" value="ARM-type_fold"/>
</dbReference>
<evidence type="ECO:0000256" key="1">
    <source>
        <dbReference type="ARBA" id="ARBA00006385"/>
    </source>
</evidence>
<sequence>MKVFVWISAAFFASTVLSIETLPFSPPQSAEANKRAYEVLRILKRADSCPAGYDPCSNMGRSDVCCRQGSVCSRDAADNIACCPTGAKCTGSLTGDSTSTSTSFRFPGTATASMTTTGPNDATITGSTMPGAYPFVYVPTTFPNAGVCSSYYSLCQSEYTGCLSSLGGGYAVTVAAEGGGVTRAGGGAAGAVSTCSSLSMNACHGLNLGYCDTYATGTGDMNRAPPGRTSSLEDLVFGMVIGVAVQRSAASPLDFDEAGLEKRCANSCGYYGQLCCSSGQTCSTDSNGQAVCADSSGGSWQYFTTTFVTTETDVATVTSTWSSYVGQTTTAGGGSGSCKAELGETICGNTCCGAAYVCSNNQCVMGSSSIWATATATPPVRGTSASTITATASATTTQGFVAPVGTDGAQLIGEKAPDNGGLSGGAIAGIVIGTIAGVFLLLLLCACLCCRGALEALFACLGLGGGRRRRKETTYVEDRYSHHTHGGRPEGRTWFGSRPSAPPPQTGEKKKWGGLATLGIMLGALALCLGLKRRRDHEDEKSDYTYPSSYYYSDYYTSAMQAAAAAAAAAQQQHYNRIAMAGNPAAGNPAQGAGAGGLSGDGALPGAVSVMDGGISDENRKVFIWVAELLDPNRREAALMELSKKREQVPELALVIWHSFGVMTALLQEIISVYPLLNPSQLTAAASNRVCNALALLQCVASHNETRTLFLNAHIPLFLYPFLNTTSKSRPFEYLRLTSLGVIGALVKNDSSDVINFLLTTEIIPLCLRIMETGSELSKTVAIFIVQKILLDDIGLAYICATYERFYAVGTVLSNMVTQLVEQQTVRLLKHVVRCFLRLSDNSRAREALRQCLPEPLRDATFSSVLRDDAATKRCLAQLLINLSDNVSDGAPGVAM</sequence>
<evidence type="ECO:0000313" key="5">
    <source>
        <dbReference type="EMBL" id="KJK62356.1"/>
    </source>
</evidence>
<dbReference type="Proteomes" id="UP000033540">
    <property type="component" value="Unassembled WGS sequence"/>
</dbReference>